<reference evidence="1 2" key="1">
    <citation type="submission" date="2019-06" db="EMBL/GenBank/DDBJ databases">
        <authorList>
            <person name="Yang Y."/>
        </authorList>
    </citation>
    <scope>NUCLEOTIDE SEQUENCE [LARGE SCALE GENOMIC DNA]</scope>
    <source>
        <strain evidence="1 2">BIT-26</strain>
    </source>
</reference>
<dbReference type="OrthoDB" id="5917531at2"/>
<dbReference type="AlphaFoldDB" id="A0A506V964"/>
<dbReference type="Proteomes" id="UP000319523">
    <property type="component" value="Unassembled WGS sequence"/>
</dbReference>
<evidence type="ECO:0000313" key="1">
    <source>
        <dbReference type="EMBL" id="TPW42019.1"/>
    </source>
</evidence>
<dbReference type="Pfam" id="PF10694">
    <property type="entry name" value="DUF2500"/>
    <property type="match status" value="1"/>
</dbReference>
<dbReference type="RefSeq" id="WP_141176363.1">
    <property type="nucleotide sequence ID" value="NZ_JBHUFX010000002.1"/>
</dbReference>
<gene>
    <name evidence="1" type="ORF">FKM52_11735</name>
</gene>
<accession>A0A506V964</accession>
<name>A0A506V964_9GAMM</name>
<keyword evidence="2" id="KW-1185">Reference proteome</keyword>
<organism evidence="1 2">
    <name type="scientific">Mixta tenebrionis</name>
    <dbReference type="NCBI Taxonomy" id="2562439"/>
    <lineage>
        <taxon>Bacteria</taxon>
        <taxon>Pseudomonadati</taxon>
        <taxon>Pseudomonadota</taxon>
        <taxon>Gammaproteobacteria</taxon>
        <taxon>Enterobacterales</taxon>
        <taxon>Erwiniaceae</taxon>
        <taxon>Mixta</taxon>
    </lineage>
</organism>
<dbReference type="EMBL" id="VHQI01000006">
    <property type="protein sequence ID" value="TPW42019.1"/>
    <property type="molecule type" value="Genomic_DNA"/>
</dbReference>
<dbReference type="InterPro" id="IPR019635">
    <property type="entry name" value="DUF2500"/>
</dbReference>
<comment type="caution">
    <text evidence="1">The sequence shown here is derived from an EMBL/GenBank/DDBJ whole genome shotgun (WGS) entry which is preliminary data.</text>
</comment>
<proteinExistence type="predicted"/>
<evidence type="ECO:0000313" key="2">
    <source>
        <dbReference type="Proteomes" id="UP000319523"/>
    </source>
</evidence>
<sequence>MSKPPLIFLIVLAIIAVLASRQFIKQRREAAQNEAAPLRSLLVEVKEKRTAPVTDRRSRQREAIAGEEMRYEAWFQPLNGAAEIKLKVTAAAWQQLDKGVEGELQVQGTRFISFTPRRP</sequence>
<dbReference type="Gene3D" id="2.40.50.660">
    <property type="match status" value="1"/>
</dbReference>
<protein>
    <submittedName>
        <fullName evidence="1">DUF2500 domain-containing protein</fullName>
    </submittedName>
</protein>